<keyword evidence="2" id="KW-1185">Reference proteome</keyword>
<organism evidence="1 2">
    <name type="scientific">Meloidogyne enterolobii</name>
    <name type="common">Root-knot nematode worm</name>
    <name type="synonym">Meloidogyne mayaguensis</name>
    <dbReference type="NCBI Taxonomy" id="390850"/>
    <lineage>
        <taxon>Eukaryota</taxon>
        <taxon>Metazoa</taxon>
        <taxon>Ecdysozoa</taxon>
        <taxon>Nematoda</taxon>
        <taxon>Chromadorea</taxon>
        <taxon>Rhabditida</taxon>
        <taxon>Tylenchina</taxon>
        <taxon>Tylenchomorpha</taxon>
        <taxon>Tylenchoidea</taxon>
        <taxon>Meloidogynidae</taxon>
        <taxon>Meloidogyninae</taxon>
        <taxon>Meloidogyne</taxon>
    </lineage>
</organism>
<evidence type="ECO:0000313" key="2">
    <source>
        <dbReference type="Proteomes" id="UP001497535"/>
    </source>
</evidence>
<reference evidence="1" key="1">
    <citation type="submission" date="2023-11" db="EMBL/GenBank/DDBJ databases">
        <authorList>
            <person name="Poullet M."/>
        </authorList>
    </citation>
    <scope>NUCLEOTIDE SEQUENCE</scope>
    <source>
        <strain evidence="1">E1834</strain>
    </source>
</reference>
<proteinExistence type="predicted"/>
<dbReference type="Proteomes" id="UP001497535">
    <property type="component" value="Unassembled WGS sequence"/>
</dbReference>
<gene>
    <name evidence="1" type="ORF">MENTE1834_LOCUS20842</name>
</gene>
<sequence length="103" mass="11818">MGSDKEECVSRQAEIFTILKNFLEKILKEGELEVSVKQPEDLQLWERSSLNISNKKDDVISQIASFSNIGIIFLNFILKKFVGDINDLGYNRTNLILDTLPQR</sequence>
<name>A0ACB0Z6E8_MELEN</name>
<accession>A0ACB0Z6E8</accession>
<evidence type="ECO:0000313" key="1">
    <source>
        <dbReference type="EMBL" id="CAK5074138.1"/>
    </source>
</evidence>
<comment type="caution">
    <text evidence="1">The sequence shown here is derived from an EMBL/GenBank/DDBJ whole genome shotgun (WGS) entry which is preliminary data.</text>
</comment>
<protein>
    <submittedName>
        <fullName evidence="1">Uncharacterized protein</fullName>
    </submittedName>
</protein>
<dbReference type="EMBL" id="CAVMJV010000025">
    <property type="protein sequence ID" value="CAK5074138.1"/>
    <property type="molecule type" value="Genomic_DNA"/>
</dbReference>